<keyword evidence="7" id="KW-1133">Transmembrane helix</keyword>
<sequence length="544" mass="57823">MPGEHGSRVVSPRARDSFSSPRPAGGCTLPRSIMSSTRRAIVIGTGTGGLASAAFLARDGFDVLALDASAEIGGYLAPFSRDGFVFDQGLHYVGACRPGQLVHELLEALGVDAAELFHELDPDAFDLYRFPDLDIRVCRPLAAYRERLTALFPGETRGLRHFFGLLDGAARMHEALARNILGRPVLSDLVALTGVPALLQWSQRPLRELIEQSVTDPRLRAVLGGQSGAWALPPSRVVALAALLYMAHFSDGAFFPRGGGGGLRDALAGAAEAKGARFRTRALVEHIEAERGRVTGVVLAGGERIEADVVVSAIDPTITLGRLVSAAELPTSLRRKAAVIEPSMAMFQLGLGLRGDARARGLSAQNVWLYPSYDVEEGFSARFTGKLPARPMLFVSPTSIKDPSGALAPEGSSSLVVLTYVPHAKFRKWQSLPEAERGPAHAAYRDEITRWMLEELDTRYPGLVGDVVVKACGTPLTAADRTRNAAGAPFGPAMTLSQWGPKGFRTRTPVTGLFLAGSGVFGGGVAPCLLSGLAAAMMAKLSPR</sequence>
<dbReference type="InterPro" id="IPR036188">
    <property type="entry name" value="FAD/NAD-bd_sf"/>
</dbReference>
<evidence type="ECO:0000256" key="6">
    <source>
        <dbReference type="SAM" id="MobiDB-lite"/>
    </source>
</evidence>
<dbReference type="PANTHER" id="PTHR46091:SF3">
    <property type="entry name" value="AMINE OXIDASE DOMAIN-CONTAINING PROTEIN"/>
    <property type="match status" value="1"/>
</dbReference>
<proteinExistence type="predicted"/>
<evidence type="ECO:0000256" key="1">
    <source>
        <dbReference type="ARBA" id="ARBA00022630"/>
    </source>
</evidence>
<dbReference type="Proteomes" id="UP000440224">
    <property type="component" value="Unassembled WGS sequence"/>
</dbReference>
<dbReference type="InterPro" id="IPR002937">
    <property type="entry name" value="Amino_oxidase"/>
</dbReference>
<name>A0A6N7PFZ6_9BACT</name>
<dbReference type="Pfam" id="PF01593">
    <property type="entry name" value="Amino_oxidase"/>
    <property type="match status" value="1"/>
</dbReference>
<evidence type="ECO:0000259" key="8">
    <source>
        <dbReference type="Pfam" id="PF01593"/>
    </source>
</evidence>
<evidence type="ECO:0000313" key="10">
    <source>
        <dbReference type="Proteomes" id="UP000440224"/>
    </source>
</evidence>
<keyword evidence="7" id="KW-0812">Transmembrane</keyword>
<dbReference type="Gene3D" id="3.50.50.60">
    <property type="entry name" value="FAD/NAD(P)-binding domain"/>
    <property type="match status" value="2"/>
</dbReference>
<evidence type="ECO:0000313" key="9">
    <source>
        <dbReference type="EMBL" id="MRG90983.1"/>
    </source>
</evidence>
<dbReference type="AlphaFoldDB" id="A0A6N7PFZ6"/>
<gene>
    <name evidence="9" type="ORF">GF068_03465</name>
</gene>
<keyword evidence="2" id="KW-0732">Signal</keyword>
<dbReference type="GO" id="GO:0016491">
    <property type="term" value="F:oxidoreductase activity"/>
    <property type="evidence" value="ECO:0007669"/>
    <property type="project" value="InterPro"/>
</dbReference>
<dbReference type="InterPro" id="IPR052206">
    <property type="entry name" value="Retinol_saturase"/>
</dbReference>
<dbReference type="OrthoDB" id="9794630at2"/>
<feature type="domain" description="Amine oxidase" evidence="8">
    <location>
        <begin position="49"/>
        <end position="536"/>
    </location>
</feature>
<evidence type="ECO:0000256" key="4">
    <source>
        <dbReference type="ARBA" id="ARBA00022857"/>
    </source>
</evidence>
<evidence type="ECO:0000256" key="2">
    <source>
        <dbReference type="ARBA" id="ARBA00022729"/>
    </source>
</evidence>
<reference evidence="9 10" key="1">
    <citation type="submission" date="2019-10" db="EMBL/GenBank/DDBJ databases">
        <title>A soil myxobacterium in the family Polyangiaceae.</title>
        <authorList>
            <person name="Li Y."/>
            <person name="Wang J."/>
        </authorList>
    </citation>
    <scope>NUCLEOTIDE SEQUENCE [LARGE SCALE GENOMIC DNA]</scope>
    <source>
        <strain evidence="9 10">DSM 14734</strain>
    </source>
</reference>
<protein>
    <submittedName>
        <fullName evidence="9">FAD-dependent oxidoreductase</fullName>
    </submittedName>
</protein>
<feature type="region of interest" description="Disordered" evidence="6">
    <location>
        <begin position="1"/>
        <end position="31"/>
    </location>
</feature>
<evidence type="ECO:0000256" key="3">
    <source>
        <dbReference type="ARBA" id="ARBA00022827"/>
    </source>
</evidence>
<keyword evidence="7" id="KW-0472">Membrane</keyword>
<keyword evidence="4" id="KW-0521">NADP</keyword>
<keyword evidence="3" id="KW-0274">FAD</keyword>
<evidence type="ECO:0000256" key="5">
    <source>
        <dbReference type="ARBA" id="ARBA00023027"/>
    </source>
</evidence>
<keyword evidence="1" id="KW-0285">Flavoprotein</keyword>
<evidence type="ECO:0000256" key="7">
    <source>
        <dbReference type="SAM" id="Phobius"/>
    </source>
</evidence>
<organism evidence="9 10">
    <name type="scientific">Polyangium spumosum</name>
    <dbReference type="NCBI Taxonomy" id="889282"/>
    <lineage>
        <taxon>Bacteria</taxon>
        <taxon>Pseudomonadati</taxon>
        <taxon>Myxococcota</taxon>
        <taxon>Polyangia</taxon>
        <taxon>Polyangiales</taxon>
        <taxon>Polyangiaceae</taxon>
        <taxon>Polyangium</taxon>
    </lineage>
</organism>
<dbReference type="SUPFAM" id="SSF51905">
    <property type="entry name" value="FAD/NAD(P)-binding domain"/>
    <property type="match status" value="1"/>
</dbReference>
<keyword evidence="10" id="KW-1185">Reference proteome</keyword>
<accession>A0A6N7PFZ6</accession>
<feature type="transmembrane region" description="Helical" evidence="7">
    <location>
        <begin position="513"/>
        <end position="539"/>
    </location>
</feature>
<dbReference type="PANTHER" id="PTHR46091">
    <property type="entry name" value="BLR7054 PROTEIN"/>
    <property type="match status" value="1"/>
</dbReference>
<keyword evidence="5" id="KW-0520">NAD</keyword>
<dbReference type="EMBL" id="WJIE01000001">
    <property type="protein sequence ID" value="MRG90983.1"/>
    <property type="molecule type" value="Genomic_DNA"/>
</dbReference>
<comment type="caution">
    <text evidence="9">The sequence shown here is derived from an EMBL/GenBank/DDBJ whole genome shotgun (WGS) entry which is preliminary data.</text>
</comment>